<evidence type="ECO:0000256" key="1">
    <source>
        <dbReference type="ARBA" id="ARBA00022741"/>
    </source>
</evidence>
<dbReference type="Gene3D" id="3.40.50.300">
    <property type="entry name" value="P-loop containing nucleotide triphosphate hydrolases"/>
    <property type="match status" value="2"/>
</dbReference>
<dbReference type="AlphaFoldDB" id="A0A0R1TNJ4"/>
<evidence type="ECO:0000259" key="7">
    <source>
        <dbReference type="PROSITE" id="PS51198"/>
    </source>
</evidence>
<dbReference type="NCBIfam" id="NF041464">
    <property type="entry name" value="HelD_BACSU"/>
    <property type="match status" value="1"/>
</dbReference>
<evidence type="ECO:0000256" key="6">
    <source>
        <dbReference type="SAM" id="Coils"/>
    </source>
</evidence>
<comment type="caution">
    <text evidence="8">The sequence shown here is derived from an EMBL/GenBank/DDBJ whole genome shotgun (WGS) entry which is preliminary data.</text>
</comment>
<gene>
    <name evidence="8" type="ORF">FC36_GL000146</name>
</gene>
<dbReference type="Pfam" id="PF13538">
    <property type="entry name" value="UvrD_C_2"/>
    <property type="match status" value="1"/>
</dbReference>
<dbReference type="InterPro" id="IPR000212">
    <property type="entry name" value="DNA_helicase_UvrD/REP"/>
</dbReference>
<dbReference type="SUPFAM" id="SSF52540">
    <property type="entry name" value="P-loop containing nucleoside triphosphate hydrolases"/>
    <property type="match status" value="1"/>
</dbReference>
<dbReference type="OrthoDB" id="9787585at2"/>
<name>A0A0R1TNJ4_9LACO</name>
<evidence type="ECO:0000256" key="2">
    <source>
        <dbReference type="ARBA" id="ARBA00022801"/>
    </source>
</evidence>
<dbReference type="GO" id="GO:0005524">
    <property type="term" value="F:ATP binding"/>
    <property type="evidence" value="ECO:0007669"/>
    <property type="project" value="UniProtKB-UniRule"/>
</dbReference>
<dbReference type="PROSITE" id="PS51198">
    <property type="entry name" value="UVRD_HELICASE_ATP_BIND"/>
    <property type="match status" value="1"/>
</dbReference>
<dbReference type="InterPro" id="IPR048228">
    <property type="entry name" value="HelD_bacillota"/>
</dbReference>
<dbReference type="GO" id="GO:0003677">
    <property type="term" value="F:DNA binding"/>
    <property type="evidence" value="ECO:0007669"/>
    <property type="project" value="InterPro"/>
</dbReference>
<dbReference type="InterPro" id="IPR027785">
    <property type="entry name" value="UvrD-like_helicase_C"/>
</dbReference>
<evidence type="ECO:0000256" key="5">
    <source>
        <dbReference type="PROSITE-ProRule" id="PRU00560"/>
    </source>
</evidence>
<evidence type="ECO:0000256" key="4">
    <source>
        <dbReference type="ARBA" id="ARBA00022840"/>
    </source>
</evidence>
<dbReference type="PANTHER" id="PTHR11070">
    <property type="entry name" value="UVRD / RECB / PCRA DNA HELICASE FAMILY MEMBER"/>
    <property type="match status" value="1"/>
</dbReference>
<dbReference type="InterPro" id="IPR027417">
    <property type="entry name" value="P-loop_NTPase"/>
</dbReference>
<accession>A0A0R1TNJ4</accession>
<feature type="coiled-coil region" evidence="6">
    <location>
        <begin position="65"/>
        <end position="92"/>
    </location>
</feature>
<dbReference type="Pfam" id="PF00580">
    <property type="entry name" value="UvrD-helicase"/>
    <property type="match status" value="1"/>
</dbReference>
<sequence>MATIKETEQKRMDAVVAKIKEAQVKEGKTVAKVEADSKTIKDDFSKNVRLKTSTYSGMMETALTVRQQQQLLQERESNLNQAKRRLETLERLEHKPYFARIDFTEEGESKEVAYIGLGTFSDGPDNFLVYDWRAPISSIYYDGQGLGEVTYLTPDGERKVNLELKRQFMVEDGQILTVFDTDETLGDQMLLEVLGEDSDIKMKSIVTTIQREQNKIIRDTKSDLLFVQGAAGSGKTSAVLQRVAYLLYQYRGKLKSSQVILFSPNQLFNDYIDQVLPEMGEHNMVQMTFYQYSQRRVPNLRVETLQERFEKVEAPATQKIQKLKDSLEFFKATTRYARSLETQGLRVRPIKLNGEVFFSKETIKDIYYSFNENYHLKVRLSATREALIKKLNKRINKAARSERVQEAIQGLSKQQLDQLYGDHSRNFKSGDAEMDFLGRQFVMREFSTVHKKIIKNQFLSPRMQYLAFLKAVPRLVNLAKYEVSLAEWQAHVEAVKADFKEKKVSLGDVTAFLYLFDLVCGRRGETEMRHVFVDEIQDYTAYQLAYLKFSFPNAKFTLLGDLNQAIFTGENSHSLLKELGTMFDKEKTSVVQLTKSYRSTQQITDFTKEVLINGEAVTAFERAGEKPVIFQTDSQAAMLSKAVQQLATNDQEKLTTAIIGKTLAECETITAELKAQGQEVTLIRTENQRLVPGTLVVPSYLAKGLEFDAIIMWDANAQNYGDDSQRQLVYTICSRAMHRLTILCHGQLSPLFANVNPDHYQLSE</sequence>
<dbReference type="GO" id="GO:0000725">
    <property type="term" value="P:recombinational repair"/>
    <property type="evidence" value="ECO:0007669"/>
    <property type="project" value="TreeGrafter"/>
</dbReference>
<keyword evidence="4 5" id="KW-0067">ATP-binding</keyword>
<keyword evidence="6" id="KW-0175">Coiled coil</keyword>
<dbReference type="STRING" id="1423740.FC36_GL000146"/>
<evidence type="ECO:0000256" key="3">
    <source>
        <dbReference type="ARBA" id="ARBA00022806"/>
    </source>
</evidence>
<feature type="domain" description="UvrD-like helicase ATP-binding" evidence="7">
    <location>
        <begin position="208"/>
        <end position="600"/>
    </location>
</feature>
<organism evidence="8 9">
    <name type="scientific">Ligilactobacillus equi DSM 15833 = JCM 10991</name>
    <dbReference type="NCBI Taxonomy" id="1423740"/>
    <lineage>
        <taxon>Bacteria</taxon>
        <taxon>Bacillati</taxon>
        <taxon>Bacillota</taxon>
        <taxon>Bacilli</taxon>
        <taxon>Lactobacillales</taxon>
        <taxon>Lactobacillaceae</taxon>
        <taxon>Ligilactobacillus</taxon>
    </lineage>
</organism>
<dbReference type="GO" id="GO:0016787">
    <property type="term" value="F:hydrolase activity"/>
    <property type="evidence" value="ECO:0007669"/>
    <property type="project" value="UniProtKB-UniRule"/>
</dbReference>
<dbReference type="RefSeq" id="WP_025020937.1">
    <property type="nucleotide sequence ID" value="NZ_AZFH01000069.1"/>
</dbReference>
<dbReference type="Proteomes" id="UP000051048">
    <property type="component" value="Unassembled WGS sequence"/>
</dbReference>
<keyword evidence="2 5" id="KW-0378">Hydrolase</keyword>
<feature type="binding site" evidence="5">
    <location>
        <begin position="229"/>
        <end position="236"/>
    </location>
    <ligand>
        <name>ATP</name>
        <dbReference type="ChEBI" id="CHEBI:30616"/>
    </ligand>
</feature>
<keyword evidence="1 5" id="KW-0547">Nucleotide-binding</keyword>
<dbReference type="PANTHER" id="PTHR11070:SF17">
    <property type="entry name" value="DNA HELICASE IV"/>
    <property type="match status" value="1"/>
</dbReference>
<dbReference type="InterPro" id="IPR014016">
    <property type="entry name" value="UvrD-like_ATP-bd"/>
</dbReference>
<evidence type="ECO:0000313" key="9">
    <source>
        <dbReference type="Proteomes" id="UP000051048"/>
    </source>
</evidence>
<dbReference type="GO" id="GO:0005829">
    <property type="term" value="C:cytosol"/>
    <property type="evidence" value="ECO:0007669"/>
    <property type="project" value="TreeGrafter"/>
</dbReference>
<proteinExistence type="predicted"/>
<dbReference type="EMBL" id="AZFH01000069">
    <property type="protein sequence ID" value="KRL80115.1"/>
    <property type="molecule type" value="Genomic_DNA"/>
</dbReference>
<reference evidence="8 9" key="1">
    <citation type="journal article" date="2015" name="Genome Announc.">
        <title>Expanding the biotechnology potential of lactobacilli through comparative genomics of 213 strains and associated genera.</title>
        <authorList>
            <person name="Sun Z."/>
            <person name="Harris H.M."/>
            <person name="McCann A."/>
            <person name="Guo C."/>
            <person name="Argimon S."/>
            <person name="Zhang W."/>
            <person name="Yang X."/>
            <person name="Jeffery I.B."/>
            <person name="Cooney J.C."/>
            <person name="Kagawa T.F."/>
            <person name="Liu W."/>
            <person name="Song Y."/>
            <person name="Salvetti E."/>
            <person name="Wrobel A."/>
            <person name="Rasinkangas P."/>
            <person name="Parkhill J."/>
            <person name="Rea M.C."/>
            <person name="O'Sullivan O."/>
            <person name="Ritari J."/>
            <person name="Douillard F.P."/>
            <person name="Paul Ross R."/>
            <person name="Yang R."/>
            <person name="Briner A.E."/>
            <person name="Felis G.E."/>
            <person name="de Vos W.M."/>
            <person name="Barrangou R."/>
            <person name="Klaenhammer T.R."/>
            <person name="Caufield P.W."/>
            <person name="Cui Y."/>
            <person name="Zhang H."/>
            <person name="O'Toole P.W."/>
        </authorList>
    </citation>
    <scope>NUCLEOTIDE SEQUENCE [LARGE SCALE GENOMIC DNA]</scope>
    <source>
        <strain evidence="8 9">DSM 15833</strain>
    </source>
</reference>
<protein>
    <submittedName>
        <fullName evidence="8">ATP-dependent DNA helicase</fullName>
    </submittedName>
</protein>
<keyword evidence="3 5" id="KW-0347">Helicase</keyword>
<evidence type="ECO:0000313" key="8">
    <source>
        <dbReference type="EMBL" id="KRL80115.1"/>
    </source>
</evidence>
<dbReference type="GO" id="GO:0043138">
    <property type="term" value="F:3'-5' DNA helicase activity"/>
    <property type="evidence" value="ECO:0007669"/>
    <property type="project" value="TreeGrafter"/>
</dbReference>
<dbReference type="PATRIC" id="fig|1423740.3.peg.151"/>